<evidence type="ECO:0000313" key="3">
    <source>
        <dbReference type="Proteomes" id="UP001597343"/>
    </source>
</evidence>
<proteinExistence type="predicted"/>
<feature type="signal peptide" evidence="1">
    <location>
        <begin position="1"/>
        <end position="24"/>
    </location>
</feature>
<accession>A0ABW4ZWY2</accession>
<keyword evidence="1" id="KW-0732">Signal</keyword>
<protein>
    <submittedName>
        <fullName evidence="2">Uncharacterized protein</fullName>
    </submittedName>
</protein>
<evidence type="ECO:0000313" key="2">
    <source>
        <dbReference type="EMBL" id="MFD2170487.1"/>
    </source>
</evidence>
<dbReference type="RefSeq" id="WP_386046470.1">
    <property type="nucleotide sequence ID" value="NZ_JBHUIO010000005.1"/>
</dbReference>
<evidence type="ECO:0000256" key="1">
    <source>
        <dbReference type="SAM" id="SignalP"/>
    </source>
</evidence>
<sequence length="123" mass="13623">MRKKTIASMALAFAIVGTSSAAFAETHTDTMTYNGKTINCSLTGDFRWTGLDYGKARTEWSSTNNINKVYVYLIGDSVSKSDTGYTWAEANVEEESVWDFNSTHKLLDGTGTNTLVSRQLSDW</sequence>
<comment type="caution">
    <text evidence="2">The sequence shown here is derived from an EMBL/GenBank/DDBJ whole genome shotgun (WGS) entry which is preliminary data.</text>
</comment>
<dbReference type="EMBL" id="JBHUIO010000005">
    <property type="protein sequence ID" value="MFD2170487.1"/>
    <property type="molecule type" value="Genomic_DNA"/>
</dbReference>
<organism evidence="2 3">
    <name type="scientific">Tumebacillus lipolyticus</name>
    <dbReference type="NCBI Taxonomy" id="1280370"/>
    <lineage>
        <taxon>Bacteria</taxon>
        <taxon>Bacillati</taxon>
        <taxon>Bacillota</taxon>
        <taxon>Bacilli</taxon>
        <taxon>Bacillales</taxon>
        <taxon>Alicyclobacillaceae</taxon>
        <taxon>Tumebacillus</taxon>
    </lineage>
</organism>
<feature type="chain" id="PRO_5045064736" evidence="1">
    <location>
        <begin position="25"/>
        <end position="123"/>
    </location>
</feature>
<dbReference type="Proteomes" id="UP001597343">
    <property type="component" value="Unassembled WGS sequence"/>
</dbReference>
<gene>
    <name evidence="2" type="ORF">ACFSOY_10780</name>
</gene>
<keyword evidence="3" id="KW-1185">Reference proteome</keyword>
<name>A0ABW4ZWY2_9BACL</name>
<reference evidence="3" key="1">
    <citation type="journal article" date="2019" name="Int. J. Syst. Evol. Microbiol.">
        <title>The Global Catalogue of Microorganisms (GCM) 10K type strain sequencing project: providing services to taxonomists for standard genome sequencing and annotation.</title>
        <authorList>
            <consortium name="The Broad Institute Genomics Platform"/>
            <consortium name="The Broad Institute Genome Sequencing Center for Infectious Disease"/>
            <person name="Wu L."/>
            <person name="Ma J."/>
        </authorList>
    </citation>
    <scope>NUCLEOTIDE SEQUENCE [LARGE SCALE GENOMIC DNA]</scope>
    <source>
        <strain evidence="3">CGMCC 1.13574</strain>
    </source>
</reference>